<protein>
    <submittedName>
        <fullName evidence="3">Uncharacterized protein</fullName>
    </submittedName>
</protein>
<comment type="caution">
    <text evidence="3">The sequence shown here is derived from an EMBL/GenBank/DDBJ whole genome shotgun (WGS) entry which is preliminary data.</text>
</comment>
<feature type="signal peptide" evidence="2">
    <location>
        <begin position="1"/>
        <end position="20"/>
    </location>
</feature>
<dbReference type="Pfam" id="PF14518">
    <property type="entry name" value="Haem_oxygenas_2"/>
    <property type="match status" value="1"/>
</dbReference>
<evidence type="ECO:0000313" key="3">
    <source>
        <dbReference type="EMBL" id="KAJ9666962.1"/>
    </source>
</evidence>
<dbReference type="SMART" id="SM01236">
    <property type="entry name" value="Haem_oxygenase_2"/>
    <property type="match status" value="1"/>
</dbReference>
<proteinExistence type="predicted"/>
<evidence type="ECO:0000256" key="2">
    <source>
        <dbReference type="SAM" id="SignalP"/>
    </source>
</evidence>
<keyword evidence="4" id="KW-1185">Reference proteome</keyword>
<dbReference type="EMBL" id="JAPDRL010000015">
    <property type="protein sequence ID" value="KAJ9666962.1"/>
    <property type="molecule type" value="Genomic_DNA"/>
</dbReference>
<name>A0ABQ9NX49_9PEZI</name>
<accession>A0ABQ9NX49</accession>
<organism evidence="3 4">
    <name type="scientific">Coniosporium apollinis</name>
    <dbReference type="NCBI Taxonomy" id="61459"/>
    <lineage>
        <taxon>Eukaryota</taxon>
        <taxon>Fungi</taxon>
        <taxon>Dikarya</taxon>
        <taxon>Ascomycota</taxon>
        <taxon>Pezizomycotina</taxon>
        <taxon>Dothideomycetes</taxon>
        <taxon>Dothideomycetes incertae sedis</taxon>
        <taxon>Coniosporium</taxon>
    </lineage>
</organism>
<feature type="region of interest" description="Disordered" evidence="1">
    <location>
        <begin position="32"/>
        <end position="57"/>
    </location>
</feature>
<sequence length="734" mass="82639">MSLVLQSIFLLCVAFSVVKAIEAAARLLTRRQNQKRDVERPPSPIVKPLSGEKSVPSQVALRDKSKDIESASLQEHKDLYYKLQNLERYPEILPRCRDILIQLFAETLTEAQERSESGILSIKCYTRENLAAFLRSENYGTTEQWEQYVARRKAGSAKEMFKDREEAVWWLKQAAPVKYVDGAWLGHINKISTPFALRRSTKDAWQVMSEELGDGDLDKNHVTVYRDLMEEIGAGLPEGDTIDFIHPRHDLNEPRVWKAALAQLLISLFPHEFLPEILGFNMAYEGLPLHLMKTVKELEELKLNAYYFLLHIAIDNADSGHARMAMEAAVGYIEQMREKEGEAAAQQAWKRVQAGFILAEGLPTTPQSPSLKPPAVDAFPRNDREAEVVKIFQAKAPVAHKIHCSSRLKIGRHSLVDWLEPNAFASKQWQMDFLDDLSNMKPWVRKGDSSNSRLIQELSWEGKMFGSFTQSEVEVVKAWIDGLGAPDSRIYWSFVGRHELPSSEACQMDDIREDYPVLKQVQPSDVFSEPVPPETLAATNLFPSTPMNINTFIPLWFAHPCLLENFVSVPAKVANSTGSAVVRVLRAQSGFENEGPGVAGMDEVRRPHTVGLVELGLEMMQRAGLSAPRSLKEALEGRDDRFAVEMLHASMKPIQNANFLIGLAWAFVQLHEALTASSLLSEASQEVLKQIARRERDGLRACLEVIEPDARRYADFSGGYNLGRSEIESCFSHS</sequence>
<evidence type="ECO:0000256" key="1">
    <source>
        <dbReference type="SAM" id="MobiDB-lite"/>
    </source>
</evidence>
<dbReference type="Gene3D" id="1.20.910.10">
    <property type="entry name" value="Heme oxygenase-like"/>
    <property type="match status" value="1"/>
</dbReference>
<evidence type="ECO:0000313" key="4">
    <source>
        <dbReference type="Proteomes" id="UP001172684"/>
    </source>
</evidence>
<dbReference type="Proteomes" id="UP001172684">
    <property type="component" value="Unassembled WGS sequence"/>
</dbReference>
<dbReference type="InterPro" id="IPR016084">
    <property type="entry name" value="Haem_Oase-like_multi-hlx"/>
</dbReference>
<feature type="chain" id="PRO_5047481449" evidence="2">
    <location>
        <begin position="21"/>
        <end position="734"/>
    </location>
</feature>
<gene>
    <name evidence="3" type="ORF">H2201_002795</name>
</gene>
<reference evidence="3" key="1">
    <citation type="submission" date="2022-10" db="EMBL/GenBank/DDBJ databases">
        <title>Culturing micro-colonial fungi from biological soil crusts in the Mojave desert and describing Neophaeococcomyces mojavensis, and introducing the new genera and species Taxawa tesnikishii.</title>
        <authorList>
            <person name="Kurbessoian T."/>
            <person name="Stajich J.E."/>
        </authorList>
    </citation>
    <scope>NUCLEOTIDE SEQUENCE</scope>
    <source>
        <strain evidence="3">TK_1</strain>
    </source>
</reference>
<keyword evidence="2" id="KW-0732">Signal</keyword>